<protein>
    <submittedName>
        <fullName evidence="1">Uncharacterized protein</fullName>
    </submittedName>
</protein>
<dbReference type="EMBL" id="QKQS01000006">
    <property type="protein sequence ID" value="PZA13363.1"/>
    <property type="molecule type" value="Genomic_DNA"/>
</dbReference>
<comment type="caution">
    <text evidence="1">The sequence shown here is derived from an EMBL/GenBank/DDBJ whole genome shotgun (WGS) entry which is preliminary data.</text>
</comment>
<organism evidence="1 2">
    <name type="scientific">Rhodopseudomonas palustris</name>
    <dbReference type="NCBI Taxonomy" id="1076"/>
    <lineage>
        <taxon>Bacteria</taxon>
        <taxon>Pseudomonadati</taxon>
        <taxon>Pseudomonadota</taxon>
        <taxon>Alphaproteobacteria</taxon>
        <taxon>Hyphomicrobiales</taxon>
        <taxon>Nitrobacteraceae</taxon>
        <taxon>Rhodopseudomonas</taxon>
    </lineage>
</organism>
<dbReference type="AlphaFoldDB" id="A0A323UMQ3"/>
<dbReference type="Proteomes" id="UP000248134">
    <property type="component" value="Unassembled WGS sequence"/>
</dbReference>
<name>A0A323UMQ3_RHOPL</name>
<reference evidence="1 2" key="1">
    <citation type="submission" date="2018-06" db="EMBL/GenBank/DDBJ databases">
        <title>Draft Whole-Genome Sequence of the purple photosynthetic bacterium Rhodospeudomonas palustris XCP.</title>
        <authorList>
            <person name="Rayyan A."/>
            <person name="Meyer T.E."/>
            <person name="Kyndt J.A."/>
        </authorList>
    </citation>
    <scope>NUCLEOTIDE SEQUENCE [LARGE SCALE GENOMIC DNA]</scope>
    <source>
        <strain evidence="1 2">XCP</strain>
    </source>
</reference>
<sequence length="245" mass="27349">MLDKVNSADLALLSTQALKARLLQLVEGQDDKRLSEKLALLDATLMPYVDELTRRNPHPRAEDQVAAVIGVWTPLWSTIPFHHALPGRIPAQSYQIFRDRGFYANVAHHAPGHQNALLNKLTPLGLACNLMLVQRFEVADGRWLIENIGIELARGRRDKGLSIDDAEAWFDAVLEHKLDHADAPNATLAAPDLSGLDAASAKRLAKSFQAKPMMQNIYLDDDLRLIRSQREAAQRPSYTIGVRLR</sequence>
<proteinExistence type="predicted"/>
<accession>A0A323UMQ3</accession>
<evidence type="ECO:0000313" key="2">
    <source>
        <dbReference type="Proteomes" id="UP000248134"/>
    </source>
</evidence>
<gene>
    <name evidence="1" type="ORF">DNX69_03035</name>
</gene>
<dbReference type="RefSeq" id="WP_110784537.1">
    <property type="nucleotide sequence ID" value="NZ_QKQS01000006.1"/>
</dbReference>
<dbReference type="OrthoDB" id="8140268at2"/>
<evidence type="ECO:0000313" key="1">
    <source>
        <dbReference type="EMBL" id="PZA13363.1"/>
    </source>
</evidence>